<keyword evidence="3" id="KW-1185">Reference proteome</keyword>
<sequence length="86" mass="9983">MATFSTVISYILFWIFFKKFDDKICRPIENFINKFKYRKFIKGAILISSVFIWLTLEGYAGLNAILWGIIFGLILAAGTTFLNIFK</sequence>
<keyword evidence="1" id="KW-0472">Membrane</keyword>
<organism evidence="2 3">
    <name type="scientific">Clostridium punense</name>
    <dbReference type="NCBI Taxonomy" id="1054297"/>
    <lineage>
        <taxon>Bacteria</taxon>
        <taxon>Bacillati</taxon>
        <taxon>Bacillota</taxon>
        <taxon>Clostridia</taxon>
        <taxon>Eubacteriales</taxon>
        <taxon>Clostridiaceae</taxon>
        <taxon>Clostridium</taxon>
    </lineage>
</organism>
<protein>
    <submittedName>
        <fullName evidence="2">Multisubunit Na+/H+ antiporter MnhE subunit</fullName>
    </submittedName>
</protein>
<dbReference type="Proteomes" id="UP001519308">
    <property type="component" value="Unassembled WGS sequence"/>
</dbReference>
<reference evidence="2 3" key="1">
    <citation type="submission" date="2021-03" db="EMBL/GenBank/DDBJ databases">
        <title>Genomic Encyclopedia of Type Strains, Phase IV (KMG-IV): sequencing the most valuable type-strain genomes for metagenomic binning, comparative biology and taxonomic classification.</title>
        <authorList>
            <person name="Goeker M."/>
        </authorList>
    </citation>
    <scope>NUCLEOTIDE SEQUENCE [LARGE SCALE GENOMIC DNA]</scope>
    <source>
        <strain evidence="2 3">DSM 28650</strain>
    </source>
</reference>
<feature type="transmembrane region" description="Helical" evidence="1">
    <location>
        <begin position="65"/>
        <end position="85"/>
    </location>
</feature>
<name>A0ABS4K0A9_9CLOT</name>
<evidence type="ECO:0000313" key="3">
    <source>
        <dbReference type="Proteomes" id="UP001519308"/>
    </source>
</evidence>
<dbReference type="RefSeq" id="WP_021281283.1">
    <property type="nucleotide sequence ID" value="NZ_JAGGLL010000005.1"/>
</dbReference>
<accession>A0ABS4K0A9</accession>
<keyword evidence="1" id="KW-0812">Transmembrane</keyword>
<comment type="caution">
    <text evidence="2">The sequence shown here is derived from an EMBL/GenBank/DDBJ whole genome shotgun (WGS) entry which is preliminary data.</text>
</comment>
<evidence type="ECO:0000313" key="2">
    <source>
        <dbReference type="EMBL" id="MBP2021205.1"/>
    </source>
</evidence>
<evidence type="ECO:0000256" key="1">
    <source>
        <dbReference type="SAM" id="Phobius"/>
    </source>
</evidence>
<keyword evidence="1" id="KW-1133">Transmembrane helix</keyword>
<proteinExistence type="predicted"/>
<dbReference type="EMBL" id="JAGGLL010000005">
    <property type="protein sequence ID" value="MBP2021205.1"/>
    <property type="molecule type" value="Genomic_DNA"/>
</dbReference>
<feature type="transmembrane region" description="Helical" evidence="1">
    <location>
        <begin position="40"/>
        <end position="59"/>
    </location>
</feature>
<gene>
    <name evidence="2" type="ORF">J2Z44_000992</name>
</gene>